<dbReference type="PANTHER" id="PTHR33376">
    <property type="match status" value="1"/>
</dbReference>
<evidence type="ECO:0000256" key="2">
    <source>
        <dbReference type="ARBA" id="ARBA00009023"/>
    </source>
</evidence>
<comment type="subcellular location">
    <subcellularLocation>
        <location evidence="1">Cell envelope</location>
    </subcellularLocation>
</comment>
<comment type="similarity">
    <text evidence="2">Belongs to the bacterial solute-binding protein 7 family.</text>
</comment>
<dbReference type="Pfam" id="PF03480">
    <property type="entry name" value="DctP"/>
    <property type="match status" value="1"/>
</dbReference>
<dbReference type="InterPro" id="IPR004682">
    <property type="entry name" value="TRAP_DctP"/>
</dbReference>
<evidence type="ECO:0000313" key="6">
    <source>
        <dbReference type="Proteomes" id="UP000649799"/>
    </source>
</evidence>
<dbReference type="Gene3D" id="3.40.190.170">
    <property type="entry name" value="Bacterial extracellular solute-binding protein, family 7"/>
    <property type="match status" value="1"/>
</dbReference>
<accession>A0ABX0HHV6</accession>
<proteinExistence type="inferred from homology"/>
<dbReference type="InterPro" id="IPR038404">
    <property type="entry name" value="TRAP_DctP_sf"/>
</dbReference>
<keyword evidence="4" id="KW-0732">Signal</keyword>
<evidence type="ECO:0000313" key="5">
    <source>
        <dbReference type="EMBL" id="NHE59944.1"/>
    </source>
</evidence>
<dbReference type="PANTHER" id="PTHR33376:SF4">
    <property type="entry name" value="SIALIC ACID-BINDING PERIPLASMIC PROTEIN SIAP"/>
    <property type="match status" value="1"/>
</dbReference>
<dbReference type="RefSeq" id="WP_166151823.1">
    <property type="nucleotide sequence ID" value="NZ_JAANYN010000021.1"/>
</dbReference>
<organism evidence="5 6">
    <name type="scientific">Cyclobacterium plantarum</name>
    <dbReference type="NCBI Taxonomy" id="2716263"/>
    <lineage>
        <taxon>Bacteria</taxon>
        <taxon>Pseudomonadati</taxon>
        <taxon>Bacteroidota</taxon>
        <taxon>Cytophagia</taxon>
        <taxon>Cytophagales</taxon>
        <taxon>Cyclobacteriaceae</taxon>
        <taxon>Cyclobacterium</taxon>
    </lineage>
</organism>
<dbReference type="NCBIfam" id="TIGR00787">
    <property type="entry name" value="dctP"/>
    <property type="match status" value="1"/>
</dbReference>
<dbReference type="InterPro" id="IPR018389">
    <property type="entry name" value="DctP_fam"/>
</dbReference>
<keyword evidence="6" id="KW-1185">Reference proteome</keyword>
<keyword evidence="3" id="KW-0813">Transport</keyword>
<dbReference type="NCBIfam" id="NF037995">
    <property type="entry name" value="TRAP_S1"/>
    <property type="match status" value="1"/>
</dbReference>
<evidence type="ECO:0000256" key="1">
    <source>
        <dbReference type="ARBA" id="ARBA00004196"/>
    </source>
</evidence>
<dbReference type="PROSITE" id="PS51257">
    <property type="entry name" value="PROKAR_LIPOPROTEIN"/>
    <property type="match status" value="1"/>
</dbReference>
<dbReference type="Proteomes" id="UP000649799">
    <property type="component" value="Unassembled WGS sequence"/>
</dbReference>
<reference evidence="5 6" key="1">
    <citation type="submission" date="2020-03" db="EMBL/GenBank/DDBJ databases">
        <title>Cyclobacterium plantarum sp. nov., a marine bacterium isolated from a coastal-marine wetland.</title>
        <authorList>
            <person name="Sanchez-Porro C."/>
            <person name="Ventosa A."/>
            <person name="Amoozegar M."/>
        </authorList>
    </citation>
    <scope>NUCLEOTIDE SEQUENCE [LARGE SCALE GENOMIC DNA]</scope>
    <source>
        <strain evidence="5 6">GBPx2</strain>
    </source>
</reference>
<protein>
    <submittedName>
        <fullName evidence="5">TRAP transporter substrate-binding protein</fullName>
    </submittedName>
</protein>
<dbReference type="EMBL" id="JAANYN010000021">
    <property type="protein sequence ID" value="NHE59944.1"/>
    <property type="molecule type" value="Genomic_DNA"/>
</dbReference>
<gene>
    <name evidence="5" type="ORF">G9Q97_24335</name>
</gene>
<sequence length="333" mass="37668">MSKTVCPKPYQTVILFYLLLILAGCQDKGENQPEYVLRFGHLANSQHGWHQASLKFAEEVKKRSKGRVEVKVYPNEQLGKEMDVLTGLLVGSADIMITGESLQSWSLPKSILCATPFAIRDSDHLKKVAGGPLGKEIEQHILDVAGFRPIAWFERGARNLTANRPIRHPDELQGMILRVPAVSLYVDTWSALGAKPTPMAFSEVFTALQQSTIHGQENPFALIKDAGLYEVQKYCMLTEHVKSWAYVVMSNKKYEMLPPDLQQVIDEAAAVMQEYEHELFLVQEKKDYQFLLDQGMEFIEVDKEAFRKAANKAVMEAFDADQIDLLNRIQQVP</sequence>
<comment type="caution">
    <text evidence="5">The sequence shown here is derived from an EMBL/GenBank/DDBJ whole genome shotgun (WGS) entry which is preliminary data.</text>
</comment>
<dbReference type="PIRSF" id="PIRSF006470">
    <property type="entry name" value="DctB"/>
    <property type="match status" value="1"/>
</dbReference>
<evidence type="ECO:0000256" key="4">
    <source>
        <dbReference type="ARBA" id="ARBA00022729"/>
    </source>
</evidence>
<dbReference type="CDD" id="cd13603">
    <property type="entry name" value="PBP2_TRAP_Siap_TeaA_like"/>
    <property type="match status" value="1"/>
</dbReference>
<name>A0ABX0HHV6_9BACT</name>
<evidence type="ECO:0000256" key="3">
    <source>
        <dbReference type="ARBA" id="ARBA00022448"/>
    </source>
</evidence>